<organism evidence="4 5">
    <name type="scientific">Escherichia coli</name>
    <dbReference type="NCBI Taxonomy" id="562"/>
    <lineage>
        <taxon>Bacteria</taxon>
        <taxon>Pseudomonadati</taxon>
        <taxon>Pseudomonadota</taxon>
        <taxon>Gammaproteobacteria</taxon>
        <taxon>Enterobacterales</taxon>
        <taxon>Enterobacteriaceae</taxon>
        <taxon>Escherichia</taxon>
    </lineage>
</organism>
<comment type="similarity">
    <text evidence="1">Belongs to the ATP-dependent AMP-binding enzyme family.</text>
</comment>
<protein>
    <submittedName>
        <fullName evidence="4">Aas bifunctional protein [includes: 2-acylglycerophosphoethanolamin acyltransferase acyl[acyl-carrier-protein] synthetase</fullName>
        <ecNumber evidence="4">2.3.1.40</ecNumber>
    </submittedName>
</protein>
<dbReference type="InterPro" id="IPR020845">
    <property type="entry name" value="AMP-binding_CS"/>
</dbReference>
<dbReference type="GO" id="GO:0031956">
    <property type="term" value="F:medium-chain fatty acid-CoA ligase activity"/>
    <property type="evidence" value="ECO:0007669"/>
    <property type="project" value="TreeGrafter"/>
</dbReference>
<keyword evidence="4" id="KW-0012">Acyltransferase</keyword>
<evidence type="ECO:0000256" key="2">
    <source>
        <dbReference type="ARBA" id="ARBA00022598"/>
    </source>
</evidence>
<dbReference type="InterPro" id="IPR000873">
    <property type="entry name" value="AMP-dep_synth/lig_dom"/>
</dbReference>
<keyword evidence="4" id="KW-0808">Transferase</keyword>
<evidence type="ECO:0000256" key="1">
    <source>
        <dbReference type="ARBA" id="ARBA00006432"/>
    </source>
</evidence>
<dbReference type="EC" id="2.3.1.40" evidence="4"/>
<evidence type="ECO:0000313" key="4">
    <source>
        <dbReference type="EMBL" id="STL79475.1"/>
    </source>
</evidence>
<dbReference type="PANTHER" id="PTHR43201:SF5">
    <property type="entry name" value="MEDIUM-CHAIN ACYL-COA LIGASE ACSF2, MITOCHONDRIAL"/>
    <property type="match status" value="1"/>
</dbReference>
<proteinExistence type="inferred from homology"/>
<dbReference type="Proteomes" id="UP000254255">
    <property type="component" value="Unassembled WGS sequence"/>
</dbReference>
<evidence type="ECO:0000259" key="3">
    <source>
        <dbReference type="Pfam" id="PF00501"/>
    </source>
</evidence>
<dbReference type="GO" id="GO:0008779">
    <property type="term" value="F:acyl-[acyl-carrier-protein]-phospholipid O-acyltransferase activity"/>
    <property type="evidence" value="ECO:0007669"/>
    <property type="project" value="UniProtKB-EC"/>
</dbReference>
<dbReference type="EMBL" id="UGET01000004">
    <property type="protein sequence ID" value="STL79475.1"/>
    <property type="molecule type" value="Genomic_DNA"/>
</dbReference>
<name>A0A377BZD3_ECOLX</name>
<dbReference type="Pfam" id="PF00501">
    <property type="entry name" value="AMP-binding"/>
    <property type="match status" value="1"/>
</dbReference>
<dbReference type="Gene3D" id="3.40.50.12780">
    <property type="entry name" value="N-terminal domain of ligase-like"/>
    <property type="match status" value="1"/>
</dbReference>
<reference evidence="4 5" key="1">
    <citation type="submission" date="2018-06" db="EMBL/GenBank/DDBJ databases">
        <authorList>
            <consortium name="Pathogen Informatics"/>
            <person name="Doyle S."/>
        </authorList>
    </citation>
    <scope>NUCLEOTIDE SEQUENCE [LARGE SCALE GENOMIC DNA]</scope>
    <source>
        <strain evidence="4 5">NCTC13148</strain>
    </source>
</reference>
<dbReference type="AlphaFoldDB" id="A0A377BZD3"/>
<feature type="domain" description="AMP-dependent synthetase/ligase" evidence="3">
    <location>
        <begin position="7"/>
        <end position="121"/>
    </location>
</feature>
<accession>A0A377BZD3</accession>
<evidence type="ECO:0000313" key="5">
    <source>
        <dbReference type="Proteomes" id="UP000254255"/>
    </source>
</evidence>
<dbReference type="GO" id="GO:0006631">
    <property type="term" value="P:fatty acid metabolic process"/>
    <property type="evidence" value="ECO:0007669"/>
    <property type="project" value="TreeGrafter"/>
</dbReference>
<dbReference type="SUPFAM" id="SSF56801">
    <property type="entry name" value="Acetyl-CoA synthetase-like"/>
    <property type="match status" value="1"/>
</dbReference>
<sequence length="157" mass="17762">MLLRRPEIKTIFTSRQFLDKGKLWHLPEQLTQVRWVYLEDLKADVTTADKVWIFAHLLMPRLAQVKQQPEEEALILFTSGSEGHPKGVVHSHKSILANVEQIKTIADFTTNDRFMSALPLFSLLWADGRPVYATAYRCRSVPLSKPAALPHCAGVGV</sequence>
<dbReference type="PANTHER" id="PTHR43201">
    <property type="entry name" value="ACYL-COA SYNTHETASE"/>
    <property type="match status" value="1"/>
</dbReference>
<gene>
    <name evidence="4" type="primary">aas_2</name>
    <name evidence="4" type="ORF">NCTC13148_02705</name>
</gene>
<dbReference type="InterPro" id="IPR042099">
    <property type="entry name" value="ANL_N_sf"/>
</dbReference>
<keyword evidence="2" id="KW-0436">Ligase</keyword>
<dbReference type="PROSITE" id="PS00455">
    <property type="entry name" value="AMP_BINDING"/>
    <property type="match status" value="1"/>
</dbReference>